<dbReference type="Pfam" id="PF00149">
    <property type="entry name" value="Metallophos"/>
    <property type="match status" value="1"/>
</dbReference>
<reference evidence="2 3" key="1">
    <citation type="submission" date="2019-03" db="EMBL/GenBank/DDBJ databases">
        <title>Dyadobacter AR-3-6 sp. nov., isolated from arctic soil.</title>
        <authorList>
            <person name="Chaudhary D.K."/>
        </authorList>
    </citation>
    <scope>NUCLEOTIDE SEQUENCE [LARGE SCALE GENOMIC DNA]</scope>
    <source>
        <strain evidence="2 3">AR-3-6</strain>
    </source>
</reference>
<dbReference type="Gene3D" id="3.60.21.10">
    <property type="match status" value="1"/>
</dbReference>
<dbReference type="InterPro" id="IPR051918">
    <property type="entry name" value="STPP_CPPED1"/>
</dbReference>
<dbReference type="PANTHER" id="PTHR43143">
    <property type="entry name" value="METALLOPHOSPHOESTERASE, CALCINEURIN SUPERFAMILY"/>
    <property type="match status" value="1"/>
</dbReference>
<evidence type="ECO:0000259" key="1">
    <source>
        <dbReference type="Pfam" id="PF00149"/>
    </source>
</evidence>
<dbReference type="EMBL" id="SMFL01000005">
    <property type="protein sequence ID" value="TDE14810.1"/>
    <property type="molecule type" value="Genomic_DNA"/>
</dbReference>
<gene>
    <name evidence="2" type="ORF">E0F88_16640</name>
</gene>
<dbReference type="Proteomes" id="UP000294850">
    <property type="component" value="Unassembled WGS sequence"/>
</dbReference>
<dbReference type="PANTHER" id="PTHR43143:SF1">
    <property type="entry name" value="SERINE_THREONINE-PROTEIN PHOSPHATASE CPPED1"/>
    <property type="match status" value="1"/>
</dbReference>
<dbReference type="SUPFAM" id="SSF56300">
    <property type="entry name" value="Metallo-dependent phosphatases"/>
    <property type="match status" value="1"/>
</dbReference>
<sequence>MKNSCYQKSYVLCVRNCTLFLAWLLLTLIFARCNSFEFSPNQISSHRSVQDLNGKNLLKLNLTPPDDTVTIVFAGDSQRWYSELNRFVTKANEIKDVDFVLIAGDISDFGLLKEFEWVNKRLSDLKTPYFGVIGNHDLTGNGEAVFRKMFGPLDYSFVYDSIKFVAHNTNSLEYERVNVPDVGWLENQLQTGSDIKHIVAVSHVPPFSPLEFNAKLVKPYTSLFSNTPKMLVSLHGHVHDHNDFYPFEDHVRYITSFAFAQNSFVLLKIVDGRVLKTIIEY</sequence>
<proteinExistence type="predicted"/>
<accession>A0A4R5DRF5</accession>
<dbReference type="RefSeq" id="WP_131959394.1">
    <property type="nucleotide sequence ID" value="NZ_SMFL01000005.1"/>
</dbReference>
<dbReference type="GO" id="GO:0016787">
    <property type="term" value="F:hydrolase activity"/>
    <property type="evidence" value="ECO:0007669"/>
    <property type="project" value="InterPro"/>
</dbReference>
<keyword evidence="3" id="KW-1185">Reference proteome</keyword>
<protein>
    <submittedName>
        <fullName evidence="2">Metallophosphoesterase</fullName>
    </submittedName>
</protein>
<dbReference type="InterPro" id="IPR029052">
    <property type="entry name" value="Metallo-depent_PP-like"/>
</dbReference>
<evidence type="ECO:0000313" key="2">
    <source>
        <dbReference type="EMBL" id="TDE14810.1"/>
    </source>
</evidence>
<evidence type="ECO:0000313" key="3">
    <source>
        <dbReference type="Proteomes" id="UP000294850"/>
    </source>
</evidence>
<organism evidence="2 3">
    <name type="scientific">Dyadobacter psychrotolerans</name>
    <dbReference type="NCBI Taxonomy" id="2541721"/>
    <lineage>
        <taxon>Bacteria</taxon>
        <taxon>Pseudomonadati</taxon>
        <taxon>Bacteroidota</taxon>
        <taxon>Cytophagia</taxon>
        <taxon>Cytophagales</taxon>
        <taxon>Spirosomataceae</taxon>
        <taxon>Dyadobacter</taxon>
    </lineage>
</organism>
<dbReference type="AlphaFoldDB" id="A0A4R5DRF5"/>
<dbReference type="InterPro" id="IPR004843">
    <property type="entry name" value="Calcineurin-like_PHP"/>
</dbReference>
<name>A0A4R5DRF5_9BACT</name>
<feature type="domain" description="Calcineurin-like phosphoesterase" evidence="1">
    <location>
        <begin position="70"/>
        <end position="240"/>
    </location>
</feature>
<comment type="caution">
    <text evidence="2">The sequence shown here is derived from an EMBL/GenBank/DDBJ whole genome shotgun (WGS) entry which is preliminary data.</text>
</comment>
<dbReference type="OrthoDB" id="1776264at2"/>